<keyword evidence="4" id="KW-0997">Cell inner membrane</keyword>
<dbReference type="Pfam" id="PF00528">
    <property type="entry name" value="BPD_transp_1"/>
    <property type="match status" value="1"/>
</dbReference>
<dbReference type="InterPro" id="IPR000515">
    <property type="entry name" value="MetI-like"/>
</dbReference>
<reference evidence="10 11" key="1">
    <citation type="submission" date="2017-08" db="EMBL/GenBank/DDBJ databases">
        <title>Infants hospitalized years apart are colonized by the same room-sourced microbial strains.</title>
        <authorList>
            <person name="Brooks B."/>
            <person name="Olm M.R."/>
            <person name="Firek B.A."/>
            <person name="Baker R."/>
            <person name="Thomas B.C."/>
            <person name="Morowitz M.J."/>
            <person name="Banfield J.F."/>
        </authorList>
    </citation>
    <scope>NUCLEOTIDE SEQUENCE [LARGE SCALE GENOMIC DNA]</scope>
    <source>
        <strain evidence="10">S2_005_002_R2_34</strain>
    </source>
</reference>
<keyword evidence="6 8" id="KW-1133">Transmembrane helix</keyword>
<name>A0A2W5Q0C6_RHOSU</name>
<evidence type="ECO:0000256" key="5">
    <source>
        <dbReference type="ARBA" id="ARBA00022692"/>
    </source>
</evidence>
<proteinExistence type="inferred from homology"/>
<dbReference type="EMBL" id="QFPW01000003">
    <property type="protein sequence ID" value="PZQ50677.1"/>
    <property type="molecule type" value="Genomic_DNA"/>
</dbReference>
<comment type="caution">
    <text evidence="10">The sequence shown here is derived from an EMBL/GenBank/DDBJ whole genome shotgun (WGS) entry which is preliminary data.</text>
</comment>
<evidence type="ECO:0000313" key="11">
    <source>
        <dbReference type="Proteomes" id="UP000249185"/>
    </source>
</evidence>
<feature type="transmembrane region" description="Helical" evidence="8">
    <location>
        <begin position="27"/>
        <end position="51"/>
    </location>
</feature>
<evidence type="ECO:0000256" key="7">
    <source>
        <dbReference type="ARBA" id="ARBA00023136"/>
    </source>
</evidence>
<evidence type="ECO:0000256" key="6">
    <source>
        <dbReference type="ARBA" id="ARBA00022989"/>
    </source>
</evidence>
<dbReference type="PANTHER" id="PTHR43357">
    <property type="entry name" value="INNER MEMBRANE ABC TRANSPORTER PERMEASE PROTEIN YDCV"/>
    <property type="match status" value="1"/>
</dbReference>
<evidence type="ECO:0000256" key="4">
    <source>
        <dbReference type="ARBA" id="ARBA00022519"/>
    </source>
</evidence>
<feature type="transmembrane region" description="Helical" evidence="8">
    <location>
        <begin position="255"/>
        <end position="277"/>
    </location>
</feature>
<gene>
    <name evidence="10" type="ORF">DI556_06035</name>
</gene>
<evidence type="ECO:0000256" key="3">
    <source>
        <dbReference type="ARBA" id="ARBA00022475"/>
    </source>
</evidence>
<sequence>MTVETRAPAPVPRLSARRRLRRRLADWPSILLGLFGLLTLAFLVLPILLVIPMSFGGGDYLEFPPSSYSLRWYRAYFSDAEWLGSTWLSLKIALMTMLAATTLGTAAALALVRRGLAAKGYVQGMIAAPMIAPAIITAVAFYLFFTRIGLVGTTFGFVLAHTVLALPLVIFSVIASLERIDPRLEMVALSLGASRRAAIFLVTLRLALPGILIGALFAFITSFDEATVSYFVSASDAKPLPKKMFEGMEWELSPIIAAVATMLTVLSFAIVALLAVLRRRSGDRAP</sequence>
<comment type="similarity">
    <text evidence="8">Belongs to the binding-protein-dependent transport system permease family.</text>
</comment>
<dbReference type="SUPFAM" id="SSF161098">
    <property type="entry name" value="MetI-like"/>
    <property type="match status" value="1"/>
</dbReference>
<evidence type="ECO:0000256" key="2">
    <source>
        <dbReference type="ARBA" id="ARBA00022448"/>
    </source>
</evidence>
<comment type="subcellular location">
    <subcellularLocation>
        <location evidence="1">Cell inner membrane</location>
        <topology evidence="1">Multi-pass membrane protein</topology>
    </subcellularLocation>
    <subcellularLocation>
        <location evidence="8">Cell membrane</location>
        <topology evidence="8">Multi-pass membrane protein</topology>
    </subcellularLocation>
</comment>
<feature type="transmembrane region" description="Helical" evidence="8">
    <location>
        <begin position="124"/>
        <end position="145"/>
    </location>
</feature>
<accession>A0A2W5Q0C6</accession>
<keyword evidence="2 8" id="KW-0813">Transport</keyword>
<evidence type="ECO:0000313" key="10">
    <source>
        <dbReference type="EMBL" id="PZQ50677.1"/>
    </source>
</evidence>
<feature type="transmembrane region" description="Helical" evidence="8">
    <location>
        <begin position="157"/>
        <end position="177"/>
    </location>
</feature>
<dbReference type="Proteomes" id="UP000249185">
    <property type="component" value="Unassembled WGS sequence"/>
</dbReference>
<dbReference type="CDD" id="cd06261">
    <property type="entry name" value="TM_PBP2"/>
    <property type="match status" value="1"/>
</dbReference>
<dbReference type="PANTHER" id="PTHR43357:SF4">
    <property type="entry name" value="INNER MEMBRANE ABC TRANSPORTER PERMEASE PROTEIN YDCV"/>
    <property type="match status" value="1"/>
</dbReference>
<keyword evidence="5 8" id="KW-0812">Transmembrane</keyword>
<feature type="transmembrane region" description="Helical" evidence="8">
    <location>
        <begin position="92"/>
        <end position="112"/>
    </location>
</feature>
<evidence type="ECO:0000256" key="1">
    <source>
        <dbReference type="ARBA" id="ARBA00004429"/>
    </source>
</evidence>
<keyword evidence="7 8" id="KW-0472">Membrane</keyword>
<dbReference type="GO" id="GO:0055085">
    <property type="term" value="P:transmembrane transport"/>
    <property type="evidence" value="ECO:0007669"/>
    <property type="project" value="InterPro"/>
</dbReference>
<keyword evidence="3" id="KW-1003">Cell membrane</keyword>
<dbReference type="PROSITE" id="PS50928">
    <property type="entry name" value="ABC_TM1"/>
    <property type="match status" value="1"/>
</dbReference>
<evidence type="ECO:0000256" key="8">
    <source>
        <dbReference type="RuleBase" id="RU363032"/>
    </source>
</evidence>
<dbReference type="Gene3D" id="1.10.3720.10">
    <property type="entry name" value="MetI-like"/>
    <property type="match status" value="1"/>
</dbReference>
<feature type="transmembrane region" description="Helical" evidence="8">
    <location>
        <begin position="198"/>
        <end position="220"/>
    </location>
</feature>
<evidence type="ECO:0000259" key="9">
    <source>
        <dbReference type="PROSITE" id="PS50928"/>
    </source>
</evidence>
<feature type="domain" description="ABC transmembrane type-1" evidence="9">
    <location>
        <begin position="86"/>
        <end position="274"/>
    </location>
</feature>
<organism evidence="10 11">
    <name type="scientific">Rhodovulum sulfidophilum</name>
    <name type="common">Rhodobacter sulfidophilus</name>
    <dbReference type="NCBI Taxonomy" id="35806"/>
    <lineage>
        <taxon>Bacteria</taxon>
        <taxon>Pseudomonadati</taxon>
        <taxon>Pseudomonadota</taxon>
        <taxon>Alphaproteobacteria</taxon>
        <taxon>Rhodobacterales</taxon>
        <taxon>Paracoccaceae</taxon>
        <taxon>Rhodovulum</taxon>
    </lineage>
</organism>
<dbReference type="GO" id="GO:0005886">
    <property type="term" value="C:plasma membrane"/>
    <property type="evidence" value="ECO:0007669"/>
    <property type="project" value="UniProtKB-SubCell"/>
</dbReference>
<dbReference type="InterPro" id="IPR035906">
    <property type="entry name" value="MetI-like_sf"/>
</dbReference>
<protein>
    <submittedName>
        <fullName evidence="10">ABC transporter permease</fullName>
    </submittedName>
</protein>
<dbReference type="AlphaFoldDB" id="A0A2W5Q0C6"/>